<feature type="region of interest" description="Disordered" evidence="3">
    <location>
        <begin position="392"/>
        <end position="437"/>
    </location>
</feature>
<keyword evidence="5" id="KW-1185">Reference proteome</keyword>
<dbReference type="PANTHER" id="PTHR36566">
    <property type="entry name" value="NICKEL INSERTION PROTEIN-RELATED"/>
    <property type="match status" value="1"/>
</dbReference>
<dbReference type="NCBIfam" id="TIGR00299">
    <property type="entry name" value="nickel pincer cofactor biosynthesis protein LarC"/>
    <property type="match status" value="1"/>
</dbReference>
<dbReference type="Gene3D" id="3.10.20.300">
    <property type="entry name" value="mk0293 like domain"/>
    <property type="match status" value="1"/>
</dbReference>
<evidence type="ECO:0000256" key="3">
    <source>
        <dbReference type="SAM" id="MobiDB-lite"/>
    </source>
</evidence>
<keyword evidence="2" id="KW-0456">Lyase</keyword>
<dbReference type="InterPro" id="IPR002822">
    <property type="entry name" value="Ni_insertion"/>
</dbReference>
<dbReference type="Pfam" id="PF01969">
    <property type="entry name" value="Ni_insertion"/>
    <property type="match status" value="1"/>
</dbReference>
<comment type="similarity">
    <text evidence="2">Belongs to the LarC family.</text>
</comment>
<dbReference type="RefSeq" id="WP_171183554.1">
    <property type="nucleotide sequence ID" value="NZ_WTPX01000010.1"/>
</dbReference>
<evidence type="ECO:0000313" key="5">
    <source>
        <dbReference type="Proteomes" id="UP000609651"/>
    </source>
</evidence>
<name>A0ABX1V8Q6_9PLAN</name>
<dbReference type="Proteomes" id="UP000609651">
    <property type="component" value="Unassembled WGS sequence"/>
</dbReference>
<gene>
    <name evidence="4" type="primary">larC</name>
    <name evidence="4" type="ORF">LzC2_05780</name>
</gene>
<dbReference type="Gene3D" id="3.30.70.1380">
    <property type="entry name" value="Transcriptional regulatory protein pf0864 domain like"/>
    <property type="match status" value="1"/>
</dbReference>
<evidence type="ECO:0000256" key="2">
    <source>
        <dbReference type="HAMAP-Rule" id="MF_01074"/>
    </source>
</evidence>
<reference evidence="4 5" key="1">
    <citation type="journal article" date="2020" name="Syst. Appl. Microbiol.">
        <title>Alienimonas chondri sp. nov., a novel planctomycete isolated from the biofilm of the red alga Chondrus crispus.</title>
        <authorList>
            <person name="Vitorino I."/>
            <person name="Albuquerque L."/>
            <person name="Wiegand S."/>
            <person name="Kallscheuer N."/>
            <person name="da Costa M.S."/>
            <person name="Lobo-da-Cunha A."/>
            <person name="Jogler C."/>
            <person name="Lage O.M."/>
        </authorList>
    </citation>
    <scope>NUCLEOTIDE SEQUENCE [LARGE SCALE GENOMIC DNA]</scope>
    <source>
        <strain evidence="4 5">LzC2</strain>
    </source>
</reference>
<evidence type="ECO:0000313" key="4">
    <source>
        <dbReference type="EMBL" id="NNJ24520.1"/>
    </source>
</evidence>
<keyword evidence="1 2" id="KW-0533">Nickel</keyword>
<dbReference type="HAMAP" id="MF_01074">
    <property type="entry name" value="LarC"/>
    <property type="match status" value="1"/>
</dbReference>
<sequence>MKLAHLDTPTGIAGDMTLAALLDAGVDEAAVRSAIDSLGLEGVELRCEDVVKFGFRAKTVHVVHPPQHAHRHLSDIREILDRGALTPTARDLADRLFYAVAVAEARVHGSTPDAIHFHEVGAIDSIVDIVGCAVGFDLLGADRVTCSPVPTGRGRVKIAHGICPVPAPATAELLKGVPLDAVSVDAELTTPTGAAIVSVIADGFGDLPAMTVSEVGLGAGDLDLPDRANLLRLFVGTAEDVPRGFGQDRVFLLETNLDDETPETVAHASAKLFDAGAVDVFALPATMKKGRSGVVLSVLCPVAKREACEGVLFAETATFGVRRRLLDRTTRPRREATVETAFGPVLGKVGAKPGGGELFSPEFDACAKIAADRRVPLRDVYRAAEAAFLSAPPASAAPPAGAGNDHSHGLDHDHSHGHDHDHSHGHDHDGGHDHSHG</sequence>
<feature type="compositionally biased region" description="Basic and acidic residues" evidence="3">
    <location>
        <begin position="405"/>
        <end position="437"/>
    </location>
</feature>
<evidence type="ECO:0000256" key="1">
    <source>
        <dbReference type="ARBA" id="ARBA00022596"/>
    </source>
</evidence>
<protein>
    <recommendedName>
        <fullName evidence="2">Putative nickel insertion protein</fullName>
    </recommendedName>
</protein>
<accession>A0ABX1V8Q6</accession>
<dbReference type="PANTHER" id="PTHR36566:SF1">
    <property type="entry name" value="PYRIDINIUM-3,5-BISTHIOCARBOXYLIC ACID MONONUCLEOTIDE NICKEL INSERTION PROTEIN"/>
    <property type="match status" value="1"/>
</dbReference>
<comment type="caution">
    <text evidence="4">The sequence shown here is derived from an EMBL/GenBank/DDBJ whole genome shotgun (WGS) entry which is preliminary data.</text>
</comment>
<feature type="compositionally biased region" description="Low complexity" evidence="3">
    <location>
        <begin position="392"/>
        <end position="402"/>
    </location>
</feature>
<dbReference type="EMBL" id="WTPX01000010">
    <property type="protein sequence ID" value="NNJ24520.1"/>
    <property type="molecule type" value="Genomic_DNA"/>
</dbReference>
<organism evidence="4 5">
    <name type="scientific">Alienimonas chondri</name>
    <dbReference type="NCBI Taxonomy" id="2681879"/>
    <lineage>
        <taxon>Bacteria</taxon>
        <taxon>Pseudomonadati</taxon>
        <taxon>Planctomycetota</taxon>
        <taxon>Planctomycetia</taxon>
        <taxon>Planctomycetales</taxon>
        <taxon>Planctomycetaceae</taxon>
        <taxon>Alienimonas</taxon>
    </lineage>
</organism>
<proteinExistence type="inferred from homology"/>